<keyword evidence="1" id="KW-0732">Signal</keyword>
<feature type="signal peptide" evidence="1">
    <location>
        <begin position="1"/>
        <end position="19"/>
    </location>
</feature>
<dbReference type="EMBL" id="CP025791">
    <property type="protein sequence ID" value="AUP80795.1"/>
    <property type="molecule type" value="Genomic_DNA"/>
</dbReference>
<dbReference type="Proteomes" id="UP000235826">
    <property type="component" value="Chromosome"/>
</dbReference>
<keyword evidence="3" id="KW-1185">Reference proteome</keyword>
<dbReference type="RefSeq" id="WP_102757441.1">
    <property type="nucleotide sequence ID" value="NZ_CP025791.1"/>
</dbReference>
<proteinExistence type="predicted"/>
<accession>A0A2K9PUN9</accession>
<dbReference type="AlphaFoldDB" id="A0A2K9PUN9"/>
<name>A0A2K9PUN9_9FLAO</name>
<dbReference type="KEGG" id="fek:C1H87_19585"/>
<evidence type="ECO:0000313" key="2">
    <source>
        <dbReference type="EMBL" id="AUP80795.1"/>
    </source>
</evidence>
<evidence type="ECO:0000313" key="3">
    <source>
        <dbReference type="Proteomes" id="UP000235826"/>
    </source>
</evidence>
<reference evidence="2 3" key="1">
    <citation type="submission" date="2018-01" db="EMBL/GenBank/DDBJ databases">
        <title>Complete genome sequence of Flavivirga eckloniae ECD14 isolated from seaweed Ecklonia cava.</title>
        <authorList>
            <person name="Lee J.H."/>
            <person name="Baik K.S."/>
            <person name="Seong C.N."/>
        </authorList>
    </citation>
    <scope>NUCLEOTIDE SEQUENCE [LARGE SCALE GENOMIC DNA]</scope>
    <source>
        <strain evidence="2 3">ECD14</strain>
    </source>
</reference>
<organism evidence="2 3">
    <name type="scientific">Flavivirga eckloniae</name>
    <dbReference type="NCBI Taxonomy" id="1803846"/>
    <lineage>
        <taxon>Bacteria</taxon>
        <taxon>Pseudomonadati</taxon>
        <taxon>Bacteroidota</taxon>
        <taxon>Flavobacteriia</taxon>
        <taxon>Flavobacteriales</taxon>
        <taxon>Flavobacteriaceae</taxon>
        <taxon>Flavivirga</taxon>
    </lineage>
</organism>
<protein>
    <submittedName>
        <fullName evidence="2">Uncharacterized protein</fullName>
    </submittedName>
</protein>
<gene>
    <name evidence="2" type="ORF">C1H87_19585</name>
</gene>
<evidence type="ECO:0000256" key="1">
    <source>
        <dbReference type="SAM" id="SignalP"/>
    </source>
</evidence>
<sequence length="633" mass="73469">MKINILFFVFFICFISITAQNTKSNKIEIAYTQLPTHPLEKDIKSYKLAFKNQSAIDFSGVFNPESKISIDGFEKKLVDPDFTVHIDISGFESKSYVTTNKTGGLGASATQTYVYIIEGILQASTYIYDSRDGSTYYLDELKNIDELTIQNRSKQSYNTEDEAKKALNLAKKKELNLLNEAVKKQFLSFISMYLNTKHGYSLKKEHYPIWSIKSKKFDYAKIDEAASNYNQAVVQISADGTPQSAKDLLKKSVLIWEDAVKQYDPNNKKARISTKNVGALYLNLVMANVWLQDFDKASLYFDKAKKAKGQFVWKPVIEKLLYTQKAGIEQDELRKKGALVIEKLETTDPNKKSYATDFLVSNQKYRLKGVYFYEKRDRNAYSRRKHYDYTKSGILTAVLNQTYLSKNFAKGSKDVKFEYDNDVSRIVYMSYYDFGPKKDKGLQPVKYRYIKQGKIIKEEGFENTLGAHDYTMEMIYNDNGQWLGFKKKSKETLLEGLDIKYEKEKVINFTKTLKLANNNYSHQKYVYSYENDRISKVDMYQDEGDNPTFQEQFGTINYTYNNDGLLIKTKMSGPIYNEYIYDANKNLIEVVKHQDTNHERITFEWEAGSGNETLIKFDTRFVFQSLLYPIPIY</sequence>
<feature type="chain" id="PRO_5014681910" evidence="1">
    <location>
        <begin position="20"/>
        <end position="633"/>
    </location>
</feature>
<dbReference type="OrthoDB" id="747621at2"/>